<gene>
    <name evidence="1" type="ORF">Val02_66370</name>
</gene>
<proteinExistence type="predicted"/>
<dbReference type="Proteomes" id="UP000619260">
    <property type="component" value="Unassembled WGS sequence"/>
</dbReference>
<reference evidence="1" key="1">
    <citation type="submission" date="2021-01" db="EMBL/GenBank/DDBJ databases">
        <title>Whole genome shotgun sequence of Virgisporangium aliadipatigenens NBRC 105644.</title>
        <authorList>
            <person name="Komaki H."/>
            <person name="Tamura T."/>
        </authorList>
    </citation>
    <scope>NUCLEOTIDE SEQUENCE</scope>
    <source>
        <strain evidence="1">NBRC 105644</strain>
    </source>
</reference>
<evidence type="ECO:0000313" key="2">
    <source>
        <dbReference type="Proteomes" id="UP000619260"/>
    </source>
</evidence>
<dbReference type="AlphaFoldDB" id="A0A8J4DTX3"/>
<organism evidence="1 2">
    <name type="scientific">Virgisporangium aliadipatigenens</name>
    <dbReference type="NCBI Taxonomy" id="741659"/>
    <lineage>
        <taxon>Bacteria</taxon>
        <taxon>Bacillati</taxon>
        <taxon>Actinomycetota</taxon>
        <taxon>Actinomycetes</taxon>
        <taxon>Micromonosporales</taxon>
        <taxon>Micromonosporaceae</taxon>
        <taxon>Virgisporangium</taxon>
    </lineage>
</organism>
<keyword evidence="2" id="KW-1185">Reference proteome</keyword>
<comment type="caution">
    <text evidence="1">The sequence shown here is derived from an EMBL/GenBank/DDBJ whole genome shotgun (WGS) entry which is preliminary data.</text>
</comment>
<dbReference type="EMBL" id="BOPF01000030">
    <property type="protein sequence ID" value="GIJ49751.1"/>
    <property type="molecule type" value="Genomic_DNA"/>
</dbReference>
<sequence length="276" mass="28613">MPSSVRPSMPATAPPVACVVTGTASLDVAEVTFRLLTAGTQPLAIDGAEIGLGLPARRIPLHELAAILMHPSCSYTARDTVWRLLVARARTGGSAWVIGAVGVALPGLRAAAKRLAATYCGDVQAEVLAGFLAALHQIRPSLPQVAQRLCSTAFVTARRQLRAGEPPRVEAAGAAAGAVAPPALWRHPDFVLLRAVRAGVITEGEAALIGATRMEEVTVADYAARVGKTVKAVYKARDRAEARLVAAICSGALSEPDAEVIAEATLTVAADPEPRT</sequence>
<evidence type="ECO:0000313" key="1">
    <source>
        <dbReference type="EMBL" id="GIJ49751.1"/>
    </source>
</evidence>
<accession>A0A8J4DTX3</accession>
<protein>
    <submittedName>
        <fullName evidence="1">Uncharacterized protein</fullName>
    </submittedName>
</protein>
<name>A0A8J4DTX3_9ACTN</name>